<dbReference type="InterPro" id="IPR043693">
    <property type="entry name" value="UbiV"/>
</dbReference>
<feature type="binding site" evidence="1">
    <location>
        <position position="200"/>
    </location>
    <ligand>
        <name>[4Fe-4S] cluster</name>
        <dbReference type="ChEBI" id="CHEBI:49883"/>
    </ligand>
</feature>
<organism evidence="2 3">
    <name type="scientific">Solemya velum gill symbiont</name>
    <dbReference type="NCBI Taxonomy" id="2340"/>
    <lineage>
        <taxon>Bacteria</taxon>
        <taxon>Pseudomonadati</taxon>
        <taxon>Pseudomonadota</taxon>
        <taxon>Gammaproteobacteria</taxon>
        <taxon>sulfur-oxidizing symbionts</taxon>
    </lineage>
</organism>
<proteinExistence type="inferred from homology"/>
<feature type="binding site" evidence="1">
    <location>
        <position position="196"/>
    </location>
    <ligand>
        <name>[4Fe-4S] cluster</name>
        <dbReference type="ChEBI" id="CHEBI:49883"/>
    </ligand>
</feature>
<dbReference type="AlphaFoldDB" id="A0A0B0H686"/>
<feature type="binding site" evidence="1">
    <location>
        <position position="183"/>
    </location>
    <ligand>
        <name>[4Fe-4S] cluster</name>
        <dbReference type="ChEBI" id="CHEBI:49883"/>
    </ligand>
</feature>
<comment type="pathway">
    <text evidence="1">Cofactor biosynthesis; ubiquinone biosynthesis.</text>
</comment>
<comment type="similarity">
    <text evidence="1">Belongs to the peptidase U32 family. UbiV subfamily.</text>
</comment>
<dbReference type="InterPro" id="IPR051454">
    <property type="entry name" value="RNA/ubiquinone_mod_enzymes"/>
</dbReference>
<dbReference type="PANTHER" id="PTHR30217">
    <property type="entry name" value="PEPTIDASE U32 FAMILY"/>
    <property type="match status" value="1"/>
</dbReference>
<keyword evidence="3" id="KW-1185">Reference proteome</keyword>
<dbReference type="GO" id="GO:0006744">
    <property type="term" value="P:ubiquinone biosynthetic process"/>
    <property type="evidence" value="ECO:0007669"/>
    <property type="project" value="UniProtKB-UniRule"/>
</dbReference>
<reference evidence="2 3" key="1">
    <citation type="journal article" date="2014" name="BMC Genomics">
        <title>The genome of the intracellular bacterium of the coastal bivalve, Solemya velum: a blueprint for thriving in and out of symbiosis.</title>
        <authorList>
            <person name="Dmytrenko O."/>
            <person name="Russell S.L."/>
            <person name="Loo W.T."/>
            <person name="Fontanez K.M."/>
            <person name="Liao L."/>
            <person name="Roeselers G."/>
            <person name="Sharma R."/>
            <person name="Stewart F.J."/>
            <person name="Newton I.L."/>
            <person name="Woyke T."/>
            <person name="Wu D."/>
            <person name="Lang J.M."/>
            <person name="Eisen J.A."/>
            <person name="Cavanaugh C.M."/>
        </authorList>
    </citation>
    <scope>NUCLEOTIDE SEQUENCE [LARGE SCALE GENOMIC DNA]</scope>
    <source>
        <strain evidence="2 3">WH</strain>
    </source>
</reference>
<keyword evidence="1" id="KW-0479">Metal-binding</keyword>
<keyword evidence="1" id="KW-0408">Iron</keyword>
<evidence type="ECO:0000256" key="1">
    <source>
        <dbReference type="HAMAP-Rule" id="MF_02233"/>
    </source>
</evidence>
<dbReference type="PATRIC" id="fig|2340.3.peg.1278"/>
<dbReference type="NCBIfam" id="NF011991">
    <property type="entry name" value="PRK15447.1"/>
    <property type="match status" value="1"/>
</dbReference>
<evidence type="ECO:0000313" key="3">
    <source>
        <dbReference type="Proteomes" id="UP000030856"/>
    </source>
</evidence>
<dbReference type="eggNOG" id="COG0826">
    <property type="taxonomic scope" value="Bacteria"/>
</dbReference>
<protein>
    <recommendedName>
        <fullName evidence="1">Ubiquinone biosynthesis protein UbiV</fullName>
    </recommendedName>
</protein>
<evidence type="ECO:0000313" key="2">
    <source>
        <dbReference type="EMBL" id="KHF24635.1"/>
    </source>
</evidence>
<dbReference type="GO" id="GO:0046872">
    <property type="term" value="F:metal ion binding"/>
    <property type="evidence" value="ECO:0007669"/>
    <property type="project" value="UniProtKB-KW"/>
</dbReference>
<name>A0A0B0H686_SOVGS</name>
<dbReference type="Pfam" id="PF01136">
    <property type="entry name" value="Peptidase_U32"/>
    <property type="match status" value="1"/>
</dbReference>
<dbReference type="EMBL" id="JRAA01000002">
    <property type="protein sequence ID" value="KHF24635.1"/>
    <property type="molecule type" value="Genomic_DNA"/>
</dbReference>
<gene>
    <name evidence="1" type="primary">ubiV</name>
    <name evidence="2" type="ORF">JV46_06090</name>
</gene>
<comment type="caution">
    <text evidence="2">The sequence shown here is derived from an EMBL/GenBank/DDBJ whole genome shotgun (WGS) entry which is preliminary data.</text>
</comment>
<comment type="function">
    <text evidence="1">Required for O(2)-independent ubiquinone (coenzyme Q) biosynthesis. Together with UbiU, is essential for the C6-hydroxylation reaction in the oxygen-independent ubiquinone biosynthesis pathway.</text>
</comment>
<comment type="subunit">
    <text evidence="1">Forms a heterodimer with UbiU.</text>
</comment>
<dbReference type="InterPro" id="IPR001539">
    <property type="entry name" value="Peptidase_U32"/>
</dbReference>
<dbReference type="UniPathway" id="UPA00232"/>
<feature type="binding site" evidence="1">
    <location>
        <position position="47"/>
    </location>
    <ligand>
        <name>[4Fe-4S] cluster</name>
        <dbReference type="ChEBI" id="CHEBI:49883"/>
    </ligand>
</feature>
<dbReference type="Proteomes" id="UP000030856">
    <property type="component" value="Unassembled WGS sequence"/>
</dbReference>
<sequence>MAMNESIISRLSLGPVQYHWTREQLLDFYTSISDTQVDIVYLGETVCSKRRMLKLDDWLGIARELSEAGKEVILSTLALIEAESEILSMKRICENGQFRVEANDMASVHMLEKIGAPFVGGPTLNLYNQKSIEVLAKSGMYRWVMPVELSRKTFMDIRNELPGGLETEVFAYGRLPLAFSARCFTARAHDLPKDDCQLRCIDDPDGLLMKTREDEEFLVLNGIQTQSAHTFNLIAAEPPGQAKIDVLRISPQSRDNLDIIHHFDAWRNGCAADTDVARMMEEMMPTGVCNGYWLGEPGMNRGSVEVPLPG</sequence>
<dbReference type="HAMAP" id="MF_02233">
    <property type="entry name" value="UbiV"/>
    <property type="match status" value="1"/>
</dbReference>
<keyword evidence="1" id="KW-0411">Iron-sulfur</keyword>
<dbReference type="STRING" id="2340.JV46_06090"/>
<keyword evidence="1" id="KW-0004">4Fe-4S</keyword>
<comment type="cofactor">
    <cofactor evidence="1">
        <name>[4Fe-4S] cluster</name>
        <dbReference type="ChEBI" id="CHEBI:49883"/>
    </cofactor>
</comment>
<accession>A0A0B0H686</accession>
<keyword evidence="1" id="KW-0831">Ubiquinone biosynthesis</keyword>
<dbReference type="GO" id="GO:0051539">
    <property type="term" value="F:4 iron, 4 sulfur cluster binding"/>
    <property type="evidence" value="ECO:0007669"/>
    <property type="project" value="UniProtKB-UniRule"/>
</dbReference>
<dbReference type="PANTHER" id="PTHR30217:SF11">
    <property type="entry name" value="UBIQUINONE BIOSYNTHESIS PROTEIN UBIV"/>
    <property type="match status" value="1"/>
</dbReference>